<dbReference type="Gene3D" id="2.40.50.40">
    <property type="match status" value="1"/>
</dbReference>
<organism evidence="5 6">
    <name type="scientific">Saccoglossus kowalevskii</name>
    <name type="common">Acorn worm</name>
    <dbReference type="NCBI Taxonomy" id="10224"/>
    <lineage>
        <taxon>Eukaryota</taxon>
        <taxon>Metazoa</taxon>
        <taxon>Hemichordata</taxon>
        <taxon>Enteropneusta</taxon>
        <taxon>Harrimaniidae</taxon>
        <taxon>Saccoglossus</taxon>
    </lineage>
</organism>
<feature type="compositionally biased region" description="Basic and acidic residues" evidence="3">
    <location>
        <begin position="471"/>
        <end position="486"/>
    </location>
</feature>
<dbReference type="InterPro" id="IPR016197">
    <property type="entry name" value="Chromo-like_dom_sf"/>
</dbReference>
<evidence type="ECO:0000313" key="6">
    <source>
        <dbReference type="RefSeq" id="XP_002737497.1"/>
    </source>
</evidence>
<dbReference type="Proteomes" id="UP000694865">
    <property type="component" value="Unplaced"/>
</dbReference>
<dbReference type="InterPro" id="IPR023780">
    <property type="entry name" value="Chromo_domain"/>
</dbReference>
<dbReference type="PROSITE" id="PS50013">
    <property type="entry name" value="CHROMO_2"/>
    <property type="match status" value="1"/>
</dbReference>
<dbReference type="Pfam" id="PF00385">
    <property type="entry name" value="Chromo"/>
    <property type="match status" value="1"/>
</dbReference>
<dbReference type="PRINTS" id="PR00504">
    <property type="entry name" value="CHROMODOMAIN"/>
</dbReference>
<evidence type="ECO:0000256" key="1">
    <source>
        <dbReference type="ARBA" id="ARBA00004123"/>
    </source>
</evidence>
<evidence type="ECO:0000259" key="4">
    <source>
        <dbReference type="PROSITE" id="PS50013"/>
    </source>
</evidence>
<dbReference type="SMART" id="SM00298">
    <property type="entry name" value="CHROMO"/>
    <property type="match status" value="1"/>
</dbReference>
<proteinExistence type="predicted"/>
<feature type="compositionally biased region" description="Basic residues" evidence="3">
    <location>
        <begin position="71"/>
        <end position="80"/>
    </location>
</feature>
<feature type="region of interest" description="Disordered" evidence="3">
    <location>
        <begin position="67"/>
        <end position="91"/>
    </location>
</feature>
<keyword evidence="5" id="KW-1185">Reference proteome</keyword>
<dbReference type="InterPro" id="IPR017984">
    <property type="entry name" value="Chromo_dom_subgr"/>
</dbReference>
<dbReference type="InterPro" id="IPR023779">
    <property type="entry name" value="Chromodomain_CS"/>
</dbReference>
<dbReference type="InterPro" id="IPR033773">
    <property type="entry name" value="CBX7_C"/>
</dbReference>
<name>A0ABM0GUA5_SACKO</name>
<dbReference type="CDD" id="cd18644">
    <property type="entry name" value="CD_polycomb"/>
    <property type="match status" value="1"/>
</dbReference>
<feature type="region of interest" description="Disordered" evidence="3">
    <location>
        <begin position="461"/>
        <end position="486"/>
    </location>
</feature>
<dbReference type="Pfam" id="PF17218">
    <property type="entry name" value="CBX7_C"/>
    <property type="match status" value="1"/>
</dbReference>
<evidence type="ECO:0000313" key="5">
    <source>
        <dbReference type="Proteomes" id="UP000694865"/>
    </source>
</evidence>
<dbReference type="PANTHER" id="PTHR46389">
    <property type="entry name" value="POLYCOMB GROUP PROTEIN PC"/>
    <property type="match status" value="1"/>
</dbReference>
<dbReference type="PANTHER" id="PTHR46389:SF3">
    <property type="entry name" value="POLYCOMB GROUP PROTEIN PC"/>
    <property type="match status" value="1"/>
</dbReference>
<dbReference type="PROSITE" id="PS00598">
    <property type="entry name" value="CHROMO_1"/>
    <property type="match status" value="1"/>
</dbReference>
<protein>
    <submittedName>
        <fullName evidence="6">Uncharacterized protein LOC100368899</fullName>
    </submittedName>
</protein>
<dbReference type="GeneID" id="100368899"/>
<keyword evidence="2" id="KW-0539">Nucleus</keyword>
<sequence length="503" mass="56797">MELSELGDQVFAVERIIRKRYRRGRIEYLVKWKDWPNQYNTWEPRENILDERLIFEFYSERNQGEFGECRKGRRPRKRRNPSHDTTERMSSVIEERVTKSGNDMVSAVPGSKGMADDDSSSIRVQVIQGEDGGGADEHMGGMKRIENGVSDSQNVCQLATAHVGFSVHCNGGDRSVRGEVQTVTTPDNTCDVAVTNRQTHTTLQLCNAHVEKNNDQCVVNPDVKMPHETIMTSFGDSRANNSHSGKWKRLKLRRIQCADNNVVNLKEVNKRSLNCQPLSPSVDISSDQENVAISEKSNEVPCIRTEGASKSPTRRILTQISDWQTKNEVDLITINNVFITDVTTLRGTITIRESSTDIGFFKSRQEQLIMVQDNVAVATDNPRKANVTQFDGKNEECAKEENDVIKKMKLKNTEHQNELEKDSITTKLGQDNCEKELEEKPVVEAGVKDILNDLVKDTGNNEYSGGALDLSRSKEPQEKDQNANELDTKMQYTISHIENGVHL</sequence>
<reference evidence="6" key="1">
    <citation type="submission" date="2025-08" db="UniProtKB">
        <authorList>
            <consortium name="RefSeq"/>
        </authorList>
    </citation>
    <scope>IDENTIFICATION</scope>
    <source>
        <tissue evidence="6">Testes</tissue>
    </source>
</reference>
<dbReference type="InterPro" id="IPR000953">
    <property type="entry name" value="Chromo/chromo_shadow_dom"/>
</dbReference>
<comment type="subcellular location">
    <subcellularLocation>
        <location evidence="1">Nucleus</location>
    </subcellularLocation>
</comment>
<feature type="compositionally biased region" description="Basic and acidic residues" evidence="3">
    <location>
        <begin position="81"/>
        <end position="91"/>
    </location>
</feature>
<feature type="domain" description="Chromo" evidence="4">
    <location>
        <begin position="11"/>
        <end position="61"/>
    </location>
</feature>
<evidence type="ECO:0000256" key="2">
    <source>
        <dbReference type="ARBA" id="ARBA00023242"/>
    </source>
</evidence>
<dbReference type="SUPFAM" id="SSF54160">
    <property type="entry name" value="Chromo domain-like"/>
    <property type="match status" value="1"/>
</dbReference>
<dbReference type="RefSeq" id="XP_002737497.1">
    <property type="nucleotide sequence ID" value="XM_002737451.2"/>
</dbReference>
<evidence type="ECO:0000256" key="3">
    <source>
        <dbReference type="SAM" id="MobiDB-lite"/>
    </source>
</evidence>
<gene>
    <name evidence="6" type="primary">LOC100368899</name>
</gene>
<dbReference type="InterPro" id="IPR052458">
    <property type="entry name" value="PcG_PRC1-like_component"/>
</dbReference>
<accession>A0ABM0GUA5</accession>